<dbReference type="AlphaFoldDB" id="A0A0C3R8I4"/>
<dbReference type="SMART" id="SM00448">
    <property type="entry name" value="REC"/>
    <property type="match status" value="1"/>
</dbReference>
<reference evidence="6 7" key="2">
    <citation type="submission" date="2014-07" db="EMBL/GenBank/DDBJ databases">
        <title>Porphyromonadaceae bacterium OUH 334697 = ATCC BAA-2682 = DSM 28341 draft genome.</title>
        <authorList>
            <person name="Sydenham T.V."/>
            <person name="Hasman H."/>
            <person name="Justesen U.S."/>
        </authorList>
    </citation>
    <scope>NUCLEOTIDE SEQUENCE [LARGE SCALE GENOMIC DNA]</scope>
    <source>
        <strain evidence="6 7">OUH 334697</strain>
    </source>
</reference>
<keyword evidence="2" id="KW-0902">Two-component regulatory system</keyword>
<keyword evidence="1 3" id="KW-0597">Phosphoprotein</keyword>
<organism evidence="5 8">
    <name type="scientific">Sanguibacteroides justesenii</name>
    <dbReference type="NCBI Taxonomy" id="1547597"/>
    <lineage>
        <taxon>Bacteria</taxon>
        <taxon>Pseudomonadati</taxon>
        <taxon>Bacteroidota</taxon>
        <taxon>Bacteroidia</taxon>
        <taxon>Bacteroidales</taxon>
        <taxon>Porphyromonadaceae</taxon>
        <taxon>Sanguibacteroides</taxon>
    </lineage>
</organism>
<evidence type="ECO:0000256" key="1">
    <source>
        <dbReference type="ARBA" id="ARBA00022553"/>
    </source>
</evidence>
<proteinExistence type="predicted"/>
<evidence type="ECO:0000313" key="5">
    <source>
        <dbReference type="EMBL" id="KIO46735.1"/>
    </source>
</evidence>
<accession>A0A0C3R8I4</accession>
<dbReference type="Proteomes" id="UP000031980">
    <property type="component" value="Unassembled WGS sequence"/>
</dbReference>
<evidence type="ECO:0000256" key="3">
    <source>
        <dbReference type="PROSITE-ProRule" id="PRU00169"/>
    </source>
</evidence>
<dbReference type="Pfam" id="PF00072">
    <property type="entry name" value="Response_reg"/>
    <property type="match status" value="1"/>
</dbReference>
<evidence type="ECO:0000313" key="6">
    <source>
        <dbReference type="EMBL" id="KIO46876.1"/>
    </source>
</evidence>
<dbReference type="EMBL" id="JPIU01000025">
    <property type="protein sequence ID" value="KIO46735.1"/>
    <property type="molecule type" value="Genomic_DNA"/>
</dbReference>
<dbReference type="GO" id="GO:0000160">
    <property type="term" value="P:phosphorelay signal transduction system"/>
    <property type="evidence" value="ECO:0007669"/>
    <property type="project" value="UniProtKB-KW"/>
</dbReference>
<dbReference type="SUPFAM" id="SSF52172">
    <property type="entry name" value="CheY-like"/>
    <property type="match status" value="1"/>
</dbReference>
<evidence type="ECO:0000313" key="8">
    <source>
        <dbReference type="Proteomes" id="UP000031980"/>
    </source>
</evidence>
<dbReference type="PANTHER" id="PTHR45339">
    <property type="entry name" value="HYBRID SIGNAL TRANSDUCTION HISTIDINE KINASE J"/>
    <property type="match status" value="1"/>
</dbReference>
<evidence type="ECO:0000259" key="4">
    <source>
        <dbReference type="PROSITE" id="PS50110"/>
    </source>
</evidence>
<protein>
    <submittedName>
        <fullName evidence="5">Chemotaxis protein CheY</fullName>
    </submittedName>
</protein>
<dbReference type="CDD" id="cd17546">
    <property type="entry name" value="REC_hyHK_CKI1_RcsC-like"/>
    <property type="match status" value="1"/>
</dbReference>
<comment type="caution">
    <text evidence="5">The sequence shown here is derived from an EMBL/GenBank/DDBJ whole genome shotgun (WGS) entry which is preliminary data.</text>
</comment>
<sequence length="122" mass="13864">MNPSKTILIAEDNESNFLLLDTILKKEYFIIRARDGIEAIQKFKSHFPDLILMDIKMPQMDGLEATREIRETNSDIPIIAVSAFAFPQDKQAAEAAGCSDYIVKPINCALLKRLLRYYLSPD</sequence>
<dbReference type="InterPro" id="IPR011006">
    <property type="entry name" value="CheY-like_superfamily"/>
</dbReference>
<reference evidence="5 8" key="1">
    <citation type="submission" date="2014-07" db="EMBL/GenBank/DDBJ databases">
        <title>Porphyromonadaceae bacterium OUH 308042 = ATCC BAA-2681 = DSM 28342 draft genome.</title>
        <authorList>
            <person name="Sydenham T.V."/>
            <person name="Hasman H."/>
            <person name="Justensen U.S."/>
        </authorList>
    </citation>
    <scope>NUCLEOTIDE SEQUENCE [LARGE SCALE GENOMIC DNA]</scope>
    <source>
        <strain evidence="5 8">OUH 308042</strain>
    </source>
</reference>
<gene>
    <name evidence="5" type="ORF">BA92_02425</name>
    <name evidence="6" type="ORF">IE90_02325</name>
</gene>
<dbReference type="InterPro" id="IPR001789">
    <property type="entry name" value="Sig_transdc_resp-reg_receiver"/>
</dbReference>
<dbReference type="Proteomes" id="UP000031937">
    <property type="component" value="Unassembled WGS sequence"/>
</dbReference>
<evidence type="ECO:0000313" key="7">
    <source>
        <dbReference type="Proteomes" id="UP000031937"/>
    </source>
</evidence>
<keyword evidence="8" id="KW-1185">Reference proteome</keyword>
<dbReference type="Gene3D" id="3.40.50.2300">
    <property type="match status" value="1"/>
</dbReference>
<dbReference type="PANTHER" id="PTHR45339:SF1">
    <property type="entry name" value="HYBRID SIGNAL TRANSDUCTION HISTIDINE KINASE J"/>
    <property type="match status" value="1"/>
</dbReference>
<dbReference type="EMBL" id="JPIT01000008">
    <property type="protein sequence ID" value="KIO46876.1"/>
    <property type="molecule type" value="Genomic_DNA"/>
</dbReference>
<dbReference type="PROSITE" id="PS50110">
    <property type="entry name" value="RESPONSE_REGULATORY"/>
    <property type="match status" value="1"/>
</dbReference>
<name>A0A0C3R8I4_9PORP</name>
<evidence type="ECO:0000256" key="2">
    <source>
        <dbReference type="ARBA" id="ARBA00023012"/>
    </source>
</evidence>
<feature type="domain" description="Response regulatory" evidence="4">
    <location>
        <begin position="6"/>
        <end position="119"/>
    </location>
</feature>
<feature type="modified residue" description="4-aspartylphosphate" evidence="3">
    <location>
        <position position="54"/>
    </location>
</feature>